<name>A0A6S6T9X1_9BACT</name>
<comment type="cofactor">
    <cofactor evidence="1">
        <name>Mg(2+)</name>
        <dbReference type="ChEBI" id="CHEBI:18420"/>
    </cofactor>
</comment>
<keyword evidence="4" id="KW-0285">Flavoprotein</keyword>
<evidence type="ECO:0000256" key="7">
    <source>
        <dbReference type="ARBA" id="ARBA00022827"/>
    </source>
</evidence>
<evidence type="ECO:0000313" key="11">
    <source>
        <dbReference type="EMBL" id="CAA6813156.1"/>
    </source>
</evidence>
<keyword evidence="7" id="KW-0274">FAD</keyword>
<dbReference type="InterPro" id="IPR024932">
    <property type="entry name" value="ApbE"/>
</dbReference>
<evidence type="ECO:0000256" key="1">
    <source>
        <dbReference type="ARBA" id="ARBA00001946"/>
    </source>
</evidence>
<evidence type="ECO:0000256" key="6">
    <source>
        <dbReference type="ARBA" id="ARBA00022723"/>
    </source>
</evidence>
<keyword evidence="8" id="KW-0460">Magnesium</keyword>
<protein>
    <recommendedName>
        <fullName evidence="3">FAD:protein FMN transferase</fullName>
        <ecNumber evidence="2">2.7.1.180</ecNumber>
    </recommendedName>
    <alternativeName>
        <fullName evidence="9">Flavin transferase</fullName>
    </alternativeName>
</protein>
<evidence type="ECO:0000256" key="3">
    <source>
        <dbReference type="ARBA" id="ARBA00016337"/>
    </source>
</evidence>
<evidence type="ECO:0000256" key="4">
    <source>
        <dbReference type="ARBA" id="ARBA00022630"/>
    </source>
</evidence>
<dbReference type="EC" id="2.7.1.180" evidence="2"/>
<evidence type="ECO:0000256" key="9">
    <source>
        <dbReference type="ARBA" id="ARBA00031306"/>
    </source>
</evidence>
<proteinExistence type="predicted"/>
<keyword evidence="11" id="KW-0449">Lipoprotein</keyword>
<dbReference type="SUPFAM" id="SSF143631">
    <property type="entry name" value="ApbE-like"/>
    <property type="match status" value="1"/>
</dbReference>
<evidence type="ECO:0000256" key="2">
    <source>
        <dbReference type="ARBA" id="ARBA00011955"/>
    </source>
</evidence>
<dbReference type="AlphaFoldDB" id="A0A6S6T9X1"/>
<reference evidence="11" key="1">
    <citation type="submission" date="2020-01" db="EMBL/GenBank/DDBJ databases">
        <authorList>
            <person name="Meier V. D."/>
            <person name="Meier V D."/>
        </authorList>
    </citation>
    <scope>NUCLEOTIDE SEQUENCE</scope>
    <source>
        <strain evidence="11">HLG_WM_MAG_12</strain>
    </source>
</reference>
<gene>
    <name evidence="11" type="ORF">HELGO_WM22617</name>
</gene>
<dbReference type="PANTHER" id="PTHR30040:SF2">
    <property type="entry name" value="FAD:PROTEIN FMN TRANSFERASE"/>
    <property type="match status" value="1"/>
</dbReference>
<comment type="catalytic activity">
    <reaction evidence="10">
        <text>L-threonyl-[protein] + FAD = FMN-L-threonyl-[protein] + AMP + H(+)</text>
        <dbReference type="Rhea" id="RHEA:36847"/>
        <dbReference type="Rhea" id="RHEA-COMP:11060"/>
        <dbReference type="Rhea" id="RHEA-COMP:11061"/>
        <dbReference type="ChEBI" id="CHEBI:15378"/>
        <dbReference type="ChEBI" id="CHEBI:30013"/>
        <dbReference type="ChEBI" id="CHEBI:57692"/>
        <dbReference type="ChEBI" id="CHEBI:74257"/>
        <dbReference type="ChEBI" id="CHEBI:456215"/>
        <dbReference type="EC" id="2.7.1.180"/>
    </reaction>
</comment>
<keyword evidence="6" id="KW-0479">Metal-binding</keyword>
<organism evidence="11">
    <name type="scientific">uncultured Campylobacterales bacterium</name>
    <dbReference type="NCBI Taxonomy" id="352960"/>
    <lineage>
        <taxon>Bacteria</taxon>
        <taxon>Pseudomonadati</taxon>
        <taxon>Campylobacterota</taxon>
        <taxon>Epsilonproteobacteria</taxon>
        <taxon>Campylobacterales</taxon>
        <taxon>environmental samples</taxon>
    </lineage>
</organism>
<dbReference type="EMBL" id="CACVAW010000053">
    <property type="protein sequence ID" value="CAA6813156.1"/>
    <property type="molecule type" value="Genomic_DNA"/>
</dbReference>
<dbReference type="GO" id="GO:0016740">
    <property type="term" value="F:transferase activity"/>
    <property type="evidence" value="ECO:0007669"/>
    <property type="project" value="UniProtKB-KW"/>
</dbReference>
<keyword evidence="5" id="KW-0808">Transferase</keyword>
<accession>A0A6S6T9X1</accession>
<dbReference type="Pfam" id="PF02424">
    <property type="entry name" value="ApbE"/>
    <property type="match status" value="1"/>
</dbReference>
<sequence>MNTRCEIHLVSENKIKADTVASEVLKEVKRLEKKYNYYNLTSYLSQINNRNENVLDIETKDILKNCLNYYDITNKVFDVTIATIKDIFKSDTLKEFYSKKEFLTPFVGCENFKIQRTKIVFSNPHTKIDLGGYVKEYAVDRSVNILKKHKIKSAFINYGGDMYILGLKPDGSKYKIGIKNPKFPKNNIISLELYNQAIATSGGYERSYMIEDKIFSHIIASDVQNEYLSATVISNSSLTSGIYSTSLMINSDIKTKEKIILVDKNLELSYRN</sequence>
<evidence type="ECO:0000256" key="5">
    <source>
        <dbReference type="ARBA" id="ARBA00022679"/>
    </source>
</evidence>
<evidence type="ECO:0000256" key="10">
    <source>
        <dbReference type="ARBA" id="ARBA00048540"/>
    </source>
</evidence>
<evidence type="ECO:0000256" key="8">
    <source>
        <dbReference type="ARBA" id="ARBA00022842"/>
    </source>
</evidence>
<dbReference type="PANTHER" id="PTHR30040">
    <property type="entry name" value="THIAMINE BIOSYNTHESIS LIPOPROTEIN APBE"/>
    <property type="match status" value="1"/>
</dbReference>
<dbReference type="Gene3D" id="3.10.520.10">
    <property type="entry name" value="ApbE-like domains"/>
    <property type="match status" value="1"/>
</dbReference>
<dbReference type="GO" id="GO:0046872">
    <property type="term" value="F:metal ion binding"/>
    <property type="evidence" value="ECO:0007669"/>
    <property type="project" value="UniProtKB-KW"/>
</dbReference>
<dbReference type="InterPro" id="IPR003374">
    <property type="entry name" value="ApbE-like_sf"/>
</dbReference>